<dbReference type="AlphaFoldDB" id="M3Y2P7"/>
<dbReference type="PANTHER" id="PTHR23316">
    <property type="entry name" value="IMPORTIN ALPHA"/>
    <property type="match status" value="1"/>
</dbReference>
<dbReference type="Ensembl" id="ENSMPUT00000005695.1">
    <property type="protein sequence ID" value="ENSMPUP00000005598.1"/>
    <property type="gene ID" value="ENSMPUG00000005643.1"/>
</dbReference>
<dbReference type="PROSITE" id="PS51214">
    <property type="entry name" value="IBB"/>
    <property type="match status" value="1"/>
</dbReference>
<dbReference type="InterPro" id="IPR016024">
    <property type="entry name" value="ARM-type_fold"/>
</dbReference>
<dbReference type="STRING" id="9669.ENSMPUP00000005598"/>
<organism evidence="6">
    <name type="scientific">Mustela putorius furo</name>
    <name type="common">European domestic ferret</name>
    <name type="synonym">Mustela furo</name>
    <dbReference type="NCBI Taxonomy" id="9669"/>
    <lineage>
        <taxon>Eukaryota</taxon>
        <taxon>Metazoa</taxon>
        <taxon>Chordata</taxon>
        <taxon>Craniata</taxon>
        <taxon>Vertebrata</taxon>
        <taxon>Euteleostomi</taxon>
        <taxon>Mammalia</taxon>
        <taxon>Eutheria</taxon>
        <taxon>Laurasiatheria</taxon>
        <taxon>Carnivora</taxon>
        <taxon>Caniformia</taxon>
        <taxon>Musteloidea</taxon>
        <taxon>Mustelidae</taxon>
        <taxon>Mustelinae</taxon>
        <taxon>Mustela</taxon>
    </lineage>
</organism>
<evidence type="ECO:0000256" key="2">
    <source>
        <dbReference type="ARBA" id="ARBA00022448"/>
    </source>
</evidence>
<name>M3Y2P7_MUSPF</name>
<keyword evidence="3" id="KW-0653">Protein transport</keyword>
<dbReference type="InterPro" id="IPR036975">
    <property type="entry name" value="Importin-a_IBB_sf"/>
</dbReference>
<dbReference type="Gene3D" id="1.25.10.10">
    <property type="entry name" value="Leucine-rich Repeat Variant"/>
    <property type="match status" value="1"/>
</dbReference>
<dbReference type="Gene3D" id="1.20.5.690">
    <property type="entry name" value="Importin-alpha, importin-beta-binding domain"/>
    <property type="match status" value="1"/>
</dbReference>
<comment type="similarity">
    <text evidence="1">Belongs to the importin alpha family.</text>
</comment>
<proteinExistence type="inferred from homology"/>
<dbReference type="Pfam" id="PF01749">
    <property type="entry name" value="IBB"/>
    <property type="match status" value="1"/>
</dbReference>
<dbReference type="SMART" id="SM00185">
    <property type="entry name" value="ARM"/>
    <property type="match status" value="6"/>
</dbReference>
<dbReference type="EMBL" id="AEYP01072942">
    <property type="status" value="NOT_ANNOTATED_CDS"/>
    <property type="molecule type" value="Genomic_DNA"/>
</dbReference>
<evidence type="ECO:0000256" key="4">
    <source>
        <dbReference type="PROSITE-ProRule" id="PRU00561"/>
    </source>
</evidence>
<dbReference type="InParanoid" id="M3Y2P7"/>
<reference evidence="6" key="1">
    <citation type="submission" date="2024-06" db="UniProtKB">
        <authorList>
            <consortium name="Ensembl"/>
        </authorList>
    </citation>
    <scope>IDENTIFICATION</scope>
</reference>
<dbReference type="HOGENOM" id="CLU_018084_6_1_1"/>
<accession>M3Y2P7</accession>
<evidence type="ECO:0000256" key="1">
    <source>
        <dbReference type="ARBA" id="ARBA00010394"/>
    </source>
</evidence>
<dbReference type="eggNOG" id="KOG0166">
    <property type="taxonomic scope" value="Eukaryota"/>
</dbReference>
<dbReference type="InterPro" id="IPR000225">
    <property type="entry name" value="Armadillo"/>
</dbReference>
<evidence type="ECO:0000256" key="3">
    <source>
        <dbReference type="ARBA" id="ARBA00022927"/>
    </source>
</evidence>
<evidence type="ECO:0000313" key="6">
    <source>
        <dbReference type="Ensembl" id="ENSMPUP00000005598.1"/>
    </source>
</evidence>
<dbReference type="GO" id="GO:0061608">
    <property type="term" value="F:nuclear import signal receptor activity"/>
    <property type="evidence" value="ECO:0007669"/>
    <property type="project" value="InterPro"/>
</dbReference>
<dbReference type="GeneTree" id="ENSGT01050000244891"/>
<evidence type="ECO:0000259" key="5">
    <source>
        <dbReference type="PROSITE" id="PS51214"/>
    </source>
</evidence>
<protein>
    <recommendedName>
        <fullName evidence="5">IBB domain-containing protein</fullName>
    </recommendedName>
</protein>
<dbReference type="GO" id="GO:0006606">
    <property type="term" value="P:protein import into nucleus"/>
    <property type="evidence" value="ECO:0007669"/>
    <property type="project" value="InterPro"/>
</dbReference>
<dbReference type="InterPro" id="IPR002652">
    <property type="entry name" value="Importin-a_IBB"/>
</dbReference>
<dbReference type="Pfam" id="PF00514">
    <property type="entry name" value="Arm"/>
    <property type="match status" value="1"/>
</dbReference>
<sequence length="415" mass="45931">IEVNVDLRKAKKDDQMLKRRNVSTCPLQETKTTRALNWSVDDSVKGINSNNLESQLQAAQATRKLLSREKQSPTDNIIIGLSPKFVSFLSTADCNPIQFESAWTLSNIASGTSEQTTVVVHGNVIPAFIFLSASPHAHTSEQAVWLGFLRLDYQVSAIDSLLVLLEVTFGVWLLHNLIEHLENFVSRRILLDEVEQILPTLVHLLHHDDSILAGIYWVISYLIVGPKERIEMVVKTGVCQLVKFLGTTKLSTGTPMLGVIGNIVTGRDKQTQDVTDALAVFPSLLTNPKNIQKEATWTMSNITAGHQDQIQQVLNLGLVPFLTDVLSKADFKTQNEAVWAVGCYTSGWTDEQIVYLIHCGIIERLMNLSTAKDTKSIPVILDPTSNIFQAAEKLGETEKLSMIGECGDLDKIDAL</sequence>
<keyword evidence="2 4" id="KW-0813">Transport</keyword>
<dbReference type="InterPro" id="IPR011989">
    <property type="entry name" value="ARM-like"/>
</dbReference>
<feature type="domain" description="IBB" evidence="5">
    <location>
        <begin position="1"/>
        <end position="29"/>
    </location>
</feature>
<dbReference type="SUPFAM" id="SSF48371">
    <property type="entry name" value="ARM repeat"/>
    <property type="match status" value="1"/>
</dbReference>